<evidence type="ECO:0000256" key="11">
    <source>
        <dbReference type="ARBA" id="ARBA00042639"/>
    </source>
</evidence>
<dbReference type="EC" id="1.11.1.24" evidence="3"/>
<gene>
    <name evidence="15" type="ORF">C0081_08890</name>
</gene>
<dbReference type="PROSITE" id="PS51352">
    <property type="entry name" value="THIOREDOXIN_2"/>
    <property type="match status" value="1"/>
</dbReference>
<comment type="function">
    <text evidence="1">Thiol-specific peroxidase that catalyzes the reduction of hydrogen peroxide and organic hydroperoxides to water and alcohols, respectively. Plays a role in cell protection against oxidative stress by detoxifying peroxides and as sensor of hydrogen peroxide-mediated signaling events.</text>
</comment>
<accession>A0A2N5XSF6</accession>
<dbReference type="PANTHER" id="PTHR42801:SF4">
    <property type="entry name" value="AHPC_TSA FAMILY PROTEIN"/>
    <property type="match status" value="1"/>
</dbReference>
<comment type="catalytic activity">
    <reaction evidence="12">
        <text>a hydroperoxide + [thioredoxin]-dithiol = an alcohol + [thioredoxin]-disulfide + H2O</text>
        <dbReference type="Rhea" id="RHEA:62620"/>
        <dbReference type="Rhea" id="RHEA-COMP:10698"/>
        <dbReference type="Rhea" id="RHEA-COMP:10700"/>
        <dbReference type="ChEBI" id="CHEBI:15377"/>
        <dbReference type="ChEBI" id="CHEBI:29950"/>
        <dbReference type="ChEBI" id="CHEBI:30879"/>
        <dbReference type="ChEBI" id="CHEBI:35924"/>
        <dbReference type="ChEBI" id="CHEBI:50058"/>
        <dbReference type="EC" id="1.11.1.24"/>
    </reaction>
</comment>
<name>A0A2N5XSF6_9HYPH</name>
<dbReference type="OrthoDB" id="9812811at2"/>
<dbReference type="RefSeq" id="WP_101533457.1">
    <property type="nucleotide sequence ID" value="NZ_PKUQ01000016.1"/>
</dbReference>
<dbReference type="GO" id="GO:0045454">
    <property type="term" value="P:cell redox homeostasis"/>
    <property type="evidence" value="ECO:0007669"/>
    <property type="project" value="TreeGrafter"/>
</dbReference>
<dbReference type="Proteomes" id="UP000234881">
    <property type="component" value="Unassembled WGS sequence"/>
</dbReference>
<dbReference type="InterPro" id="IPR050924">
    <property type="entry name" value="Peroxiredoxin_BCP/PrxQ"/>
</dbReference>
<evidence type="ECO:0000256" key="1">
    <source>
        <dbReference type="ARBA" id="ARBA00003330"/>
    </source>
</evidence>
<dbReference type="InterPro" id="IPR013766">
    <property type="entry name" value="Thioredoxin_domain"/>
</dbReference>
<protein>
    <recommendedName>
        <fullName evidence="3">thioredoxin-dependent peroxiredoxin</fullName>
        <ecNumber evidence="3">1.11.1.24</ecNumber>
    </recommendedName>
    <alternativeName>
        <fullName evidence="9">Thioredoxin peroxidase</fullName>
    </alternativeName>
    <alternativeName>
        <fullName evidence="11">Thioredoxin-dependent peroxiredoxin Bcp</fullName>
    </alternativeName>
</protein>
<evidence type="ECO:0000256" key="2">
    <source>
        <dbReference type="ARBA" id="ARBA00011245"/>
    </source>
</evidence>
<dbReference type="PIRSF" id="PIRSF000239">
    <property type="entry name" value="AHPC"/>
    <property type="match status" value="1"/>
</dbReference>
<evidence type="ECO:0000256" key="6">
    <source>
        <dbReference type="ARBA" id="ARBA00023002"/>
    </source>
</evidence>
<dbReference type="AlphaFoldDB" id="A0A2N5XSF6"/>
<evidence type="ECO:0000256" key="7">
    <source>
        <dbReference type="ARBA" id="ARBA00023157"/>
    </source>
</evidence>
<evidence type="ECO:0000259" key="14">
    <source>
        <dbReference type="PROSITE" id="PS51352"/>
    </source>
</evidence>
<evidence type="ECO:0000256" key="5">
    <source>
        <dbReference type="ARBA" id="ARBA00022862"/>
    </source>
</evidence>
<dbReference type="Pfam" id="PF00578">
    <property type="entry name" value="AhpC-TSA"/>
    <property type="match status" value="1"/>
</dbReference>
<keyword evidence="16" id="KW-1185">Reference proteome</keyword>
<dbReference type="FunFam" id="3.40.30.10:FF:000007">
    <property type="entry name" value="Thioredoxin-dependent thiol peroxidase"/>
    <property type="match status" value="1"/>
</dbReference>
<dbReference type="Gene3D" id="3.40.30.10">
    <property type="entry name" value="Glutaredoxin"/>
    <property type="match status" value="1"/>
</dbReference>
<evidence type="ECO:0000313" key="15">
    <source>
        <dbReference type="EMBL" id="PLW77439.1"/>
    </source>
</evidence>
<evidence type="ECO:0000256" key="8">
    <source>
        <dbReference type="ARBA" id="ARBA00023284"/>
    </source>
</evidence>
<keyword evidence="7" id="KW-1015">Disulfide bond</keyword>
<proteinExistence type="inferred from homology"/>
<dbReference type="SUPFAM" id="SSF52833">
    <property type="entry name" value="Thioredoxin-like"/>
    <property type="match status" value="1"/>
</dbReference>
<reference evidence="15 16" key="1">
    <citation type="submission" date="2018-01" db="EMBL/GenBank/DDBJ databases">
        <title>The draft genome sequence of Cohaesibacter sp. H1304.</title>
        <authorList>
            <person name="Wang N.-N."/>
            <person name="Du Z.-J."/>
        </authorList>
    </citation>
    <scope>NUCLEOTIDE SEQUENCE [LARGE SCALE GENOMIC DNA]</scope>
    <source>
        <strain evidence="15 16">H1304</strain>
    </source>
</reference>
<comment type="subunit">
    <text evidence="2">Monomer.</text>
</comment>
<keyword evidence="8" id="KW-0676">Redox-active center</keyword>
<keyword evidence="5" id="KW-0049">Antioxidant</keyword>
<evidence type="ECO:0000256" key="10">
    <source>
        <dbReference type="ARBA" id="ARBA00038489"/>
    </source>
</evidence>
<dbReference type="NCBIfam" id="NF006960">
    <property type="entry name" value="PRK09437.1"/>
    <property type="match status" value="1"/>
</dbReference>
<dbReference type="CDD" id="cd03017">
    <property type="entry name" value="PRX_BCP"/>
    <property type="match status" value="1"/>
</dbReference>
<evidence type="ECO:0000256" key="13">
    <source>
        <dbReference type="PIRSR" id="PIRSR000239-1"/>
    </source>
</evidence>
<keyword evidence="4 15" id="KW-0575">Peroxidase</keyword>
<comment type="similarity">
    <text evidence="10">Belongs to the peroxiredoxin family. BCP/PrxQ subfamily.</text>
</comment>
<evidence type="ECO:0000313" key="16">
    <source>
        <dbReference type="Proteomes" id="UP000234881"/>
    </source>
</evidence>
<dbReference type="GO" id="GO:0008379">
    <property type="term" value="F:thioredoxin peroxidase activity"/>
    <property type="evidence" value="ECO:0007669"/>
    <property type="project" value="TreeGrafter"/>
</dbReference>
<dbReference type="InterPro" id="IPR036249">
    <property type="entry name" value="Thioredoxin-like_sf"/>
</dbReference>
<feature type="domain" description="Thioredoxin" evidence="14">
    <location>
        <begin position="8"/>
        <end position="161"/>
    </location>
</feature>
<evidence type="ECO:0000256" key="12">
    <source>
        <dbReference type="ARBA" id="ARBA00049091"/>
    </source>
</evidence>
<evidence type="ECO:0000256" key="9">
    <source>
        <dbReference type="ARBA" id="ARBA00032824"/>
    </source>
</evidence>
<dbReference type="InterPro" id="IPR000866">
    <property type="entry name" value="AhpC/TSA"/>
</dbReference>
<keyword evidence="6" id="KW-0560">Oxidoreductase</keyword>
<dbReference type="GO" id="GO:0005737">
    <property type="term" value="C:cytoplasm"/>
    <property type="evidence" value="ECO:0007669"/>
    <property type="project" value="TreeGrafter"/>
</dbReference>
<dbReference type="GO" id="GO:0034599">
    <property type="term" value="P:cellular response to oxidative stress"/>
    <property type="evidence" value="ECO:0007669"/>
    <property type="project" value="TreeGrafter"/>
</dbReference>
<sequence length="161" mass="17619">MIKQELPLQEGNAAPDFCLPTGGGGEVTLSDQLGSPVIVYFYPKDNTPGCTTEALDFSALAHEFSELGARIIGISPDSVKKHDNFIAKHDLSILLAADVEKSVCETYGVWVEKKMYGKTYMGVERSTFLIDQNGKLARIWAKVKVKGHATEVLEATRTITK</sequence>
<dbReference type="EMBL" id="PKUQ01000016">
    <property type="protein sequence ID" value="PLW77439.1"/>
    <property type="molecule type" value="Genomic_DNA"/>
</dbReference>
<dbReference type="PANTHER" id="PTHR42801">
    <property type="entry name" value="THIOREDOXIN-DEPENDENT PEROXIDE REDUCTASE"/>
    <property type="match status" value="1"/>
</dbReference>
<organism evidence="15 16">
    <name type="scientific">Cohaesibacter celericrescens</name>
    <dbReference type="NCBI Taxonomy" id="2067669"/>
    <lineage>
        <taxon>Bacteria</taxon>
        <taxon>Pseudomonadati</taxon>
        <taxon>Pseudomonadota</taxon>
        <taxon>Alphaproteobacteria</taxon>
        <taxon>Hyphomicrobiales</taxon>
        <taxon>Cohaesibacteraceae</taxon>
    </lineage>
</organism>
<feature type="active site" description="Cysteine sulfenic acid (-SOH) intermediate; for peroxidase activity" evidence="13">
    <location>
        <position position="50"/>
    </location>
</feature>
<comment type="caution">
    <text evidence="15">The sequence shown here is derived from an EMBL/GenBank/DDBJ whole genome shotgun (WGS) entry which is preliminary data.</text>
</comment>
<dbReference type="InterPro" id="IPR024706">
    <property type="entry name" value="Peroxiredoxin_AhpC-typ"/>
</dbReference>
<evidence type="ECO:0000256" key="3">
    <source>
        <dbReference type="ARBA" id="ARBA00013017"/>
    </source>
</evidence>
<evidence type="ECO:0000256" key="4">
    <source>
        <dbReference type="ARBA" id="ARBA00022559"/>
    </source>
</evidence>